<sequence length="938" mass="107597">MATNKRLTDLTAYKSVLPYASEIFGVYQPLIGWKGKRNTKRFIWKPKLIPYVPTHEEKYRGEFTDRLDNTTIPFNHYLKMNGDERAGKMPDDLLFYENIRIQTSAESKTGDAVFLDVLRANITDEAEIENVFSKDSYQQILDAATDTLYANYKENFVLTKETSSEYYYRLNNDLLKQAHQASQASSKLMAMFNARNIADIKAVIFNKTELIIPKQYIENPFESFDPTQQLQRVGLSPIGIVHLFRQYFYELDTFLGTPVGHVWLSPGSSVELIESSTRKTLIERTSEIFQETIYKTESSLTEKDELSEAVKSENENSIKFGANVTAEQKWVWGEASQSASFDLGTTQKTARENTHGKMREQSSKLSSEIRKNYKSTFKTVSETTDVSSKRMVLNNTSMDLVNYELRRKMRQVAVQVQDIGTYLCWQTFVDRPGDALGLSTLVHIAQKPDGQIPQPPAEIPTMQPFSNQEIITIDCIPTTKKGIEEFDGNALDETYVICQEHGGSHLKEDNGHEYVIRRYHEVVLIPKNPGYKLIDLRFVANPDVSLSTEIESATGTVKITLNTINFRDKTSIALNAESVWEVDKTSPYYLDLEQKRIDAQKVYDNAVRKEHESQFIQAARERIKLANGIQTRKYEELREEERIVVYRQLIRDLGKDVVYNKDETEKKTSQKEADSDFHVFYELLNSIFDIDKMLYFVAPEWWRAKPVTQLNVGTDDGSDSNSSGTLQDAKTIIPRSNFATWGEPRHNNYFITDDQPYPAKLGSSLGWLLQMDGDNLRNAFLNSPWVKAVMPIRPGKEKEALNWLKHVEGMNGISENDMYQGPEESHRGKTLLQVLEDLAEKVKQKHKASIESRSFPADDEDLINSIDPETKEIIDDRNIVSSTPIDRVYEHGFYPLQEGFRAEVDKDFQIFDQWIEVLPTDQVVPVEVVYDPKTGRQK</sequence>
<evidence type="ECO:0000256" key="1">
    <source>
        <dbReference type="SAM" id="MobiDB-lite"/>
    </source>
</evidence>
<reference evidence="2 3" key="1">
    <citation type="submission" date="2018-02" db="EMBL/GenBank/DDBJ databases">
        <title>Sphingobacterium KA21.</title>
        <authorList>
            <person name="Vasarhelyi B.M."/>
            <person name="Deshmukh S."/>
            <person name="Balint B."/>
            <person name="Kukolya J."/>
        </authorList>
    </citation>
    <scope>NUCLEOTIDE SEQUENCE [LARGE SCALE GENOMIC DNA]</scope>
    <source>
        <strain evidence="2 3">Ka21</strain>
    </source>
</reference>
<comment type="caution">
    <text evidence="2">The sequence shown here is derived from an EMBL/GenBank/DDBJ whole genome shotgun (WGS) entry which is preliminary data.</text>
</comment>
<dbReference type="Proteomes" id="UP000618319">
    <property type="component" value="Unassembled WGS sequence"/>
</dbReference>
<proteinExistence type="predicted"/>
<gene>
    <name evidence="2" type="ORF">C4F40_11030</name>
</gene>
<keyword evidence="3" id="KW-1185">Reference proteome</keyword>
<evidence type="ECO:0000313" key="3">
    <source>
        <dbReference type="Proteomes" id="UP000618319"/>
    </source>
</evidence>
<dbReference type="RefSeq" id="WP_196938480.1">
    <property type="nucleotide sequence ID" value="NZ_MU158689.1"/>
</dbReference>
<dbReference type="EMBL" id="PSKQ01000019">
    <property type="protein sequence ID" value="MBE8721257.1"/>
    <property type="molecule type" value="Genomic_DNA"/>
</dbReference>
<feature type="compositionally biased region" description="Basic and acidic residues" evidence="1">
    <location>
        <begin position="349"/>
        <end position="367"/>
    </location>
</feature>
<accession>A0ABR9T8C5</accession>
<name>A0ABR9T8C5_9SPHI</name>
<organism evidence="2 3">
    <name type="scientific">Sphingobacterium pedocola</name>
    <dbReference type="NCBI Taxonomy" id="2082722"/>
    <lineage>
        <taxon>Bacteria</taxon>
        <taxon>Pseudomonadati</taxon>
        <taxon>Bacteroidota</taxon>
        <taxon>Sphingobacteriia</taxon>
        <taxon>Sphingobacteriales</taxon>
        <taxon>Sphingobacteriaceae</taxon>
        <taxon>Sphingobacterium</taxon>
    </lineage>
</organism>
<protein>
    <submittedName>
        <fullName evidence="2">Uncharacterized protein</fullName>
    </submittedName>
</protein>
<evidence type="ECO:0000313" key="2">
    <source>
        <dbReference type="EMBL" id="MBE8721257.1"/>
    </source>
</evidence>
<feature type="region of interest" description="Disordered" evidence="1">
    <location>
        <begin position="343"/>
        <end position="367"/>
    </location>
</feature>